<gene>
    <name evidence="2" type="ORF">ECRASSUSDP1_LOCUS7993</name>
</gene>
<dbReference type="Proteomes" id="UP001295684">
    <property type="component" value="Unassembled WGS sequence"/>
</dbReference>
<keyword evidence="3" id="KW-1185">Reference proteome</keyword>
<accession>A0AAD1UJR8</accession>
<evidence type="ECO:0000313" key="3">
    <source>
        <dbReference type="Proteomes" id="UP001295684"/>
    </source>
</evidence>
<evidence type="ECO:0000256" key="1">
    <source>
        <dbReference type="SAM" id="MobiDB-lite"/>
    </source>
</evidence>
<name>A0AAD1UJR8_EUPCR</name>
<sequence>MPLTLISIHKIVAVKVKVKQKEDGEIGGRRCRKKVNRKSVPKIVSHKTKKQRIKRENGHEGVGVNKKKGLDVEKKNWPQIEVKMRKSREKSKIRQKSAIQRKKMANIDTNTSEESPAEVKFNNDFIINAYKKEKDEPRVVRINTIDPLSSDSYNSSFIDEMSPSYDATDEFKNSGNGNAINSVNNFNDKYAPNKKLSQAEMINQMFSQRIRFKKKGQIAVIQKQQLINLKESPLTRTNKNKKKIKLQANISPINIGYISERDLKIRGNQKLRIKTNMGLPPKNSIQNLCHGPYSTSGDDTLSGKSHDYSSRKIVMRKMKLESTPQPQYSLRTSDKGDLTRSVNSINRLKHLKNSIFSKRSSMADYNFSTVSKRKDKFSKYLVFNPWHEAHNENNSIKPNQFSLPKIRKNSIQIDTNESLPYKSLVMDNEEYDTQTIPKRSAAKSHSLKHFEVVKEKCQKFIT</sequence>
<organism evidence="2 3">
    <name type="scientific">Euplotes crassus</name>
    <dbReference type="NCBI Taxonomy" id="5936"/>
    <lineage>
        <taxon>Eukaryota</taxon>
        <taxon>Sar</taxon>
        <taxon>Alveolata</taxon>
        <taxon>Ciliophora</taxon>
        <taxon>Intramacronucleata</taxon>
        <taxon>Spirotrichea</taxon>
        <taxon>Hypotrichia</taxon>
        <taxon>Euplotida</taxon>
        <taxon>Euplotidae</taxon>
        <taxon>Moneuplotes</taxon>
    </lineage>
</organism>
<dbReference type="EMBL" id="CAMPGE010007804">
    <property type="protein sequence ID" value="CAI2366720.1"/>
    <property type="molecule type" value="Genomic_DNA"/>
</dbReference>
<evidence type="ECO:0000313" key="2">
    <source>
        <dbReference type="EMBL" id="CAI2366720.1"/>
    </source>
</evidence>
<reference evidence="2" key="1">
    <citation type="submission" date="2023-07" db="EMBL/GenBank/DDBJ databases">
        <authorList>
            <consortium name="AG Swart"/>
            <person name="Singh M."/>
            <person name="Singh A."/>
            <person name="Seah K."/>
            <person name="Emmerich C."/>
        </authorList>
    </citation>
    <scope>NUCLEOTIDE SEQUENCE</scope>
    <source>
        <strain evidence="2">DP1</strain>
    </source>
</reference>
<dbReference type="AlphaFoldDB" id="A0AAD1UJR8"/>
<comment type="caution">
    <text evidence="2">The sequence shown here is derived from an EMBL/GenBank/DDBJ whole genome shotgun (WGS) entry which is preliminary data.</text>
</comment>
<proteinExistence type="predicted"/>
<feature type="region of interest" description="Disordered" evidence="1">
    <location>
        <begin position="84"/>
        <end position="111"/>
    </location>
</feature>
<feature type="compositionally biased region" description="Basic residues" evidence="1">
    <location>
        <begin position="85"/>
        <end position="104"/>
    </location>
</feature>
<protein>
    <submittedName>
        <fullName evidence="2">Uncharacterized protein</fullName>
    </submittedName>
</protein>